<reference evidence="1" key="1">
    <citation type="submission" date="2014-09" db="EMBL/GenBank/DDBJ databases">
        <authorList>
            <person name="Magalhaes I.L.F."/>
            <person name="Oliveira U."/>
            <person name="Santos F.R."/>
            <person name="Vidigal T.H.D.A."/>
            <person name="Brescovit A.D."/>
            <person name="Santos A.J."/>
        </authorList>
    </citation>
    <scope>NUCLEOTIDE SEQUENCE</scope>
    <source>
        <tissue evidence="1">Shoot tissue taken approximately 20 cm above the soil surface</tissue>
    </source>
</reference>
<protein>
    <submittedName>
        <fullName evidence="1">Uncharacterized protein</fullName>
    </submittedName>
</protein>
<accession>A0A0A9G5F6</accession>
<name>A0A0A9G5F6_ARUDO</name>
<evidence type="ECO:0000313" key="1">
    <source>
        <dbReference type="EMBL" id="JAE17771.1"/>
    </source>
</evidence>
<proteinExistence type="predicted"/>
<reference evidence="1" key="2">
    <citation type="journal article" date="2015" name="Data Brief">
        <title>Shoot transcriptome of the giant reed, Arundo donax.</title>
        <authorList>
            <person name="Barrero R.A."/>
            <person name="Guerrero F.D."/>
            <person name="Moolhuijzen P."/>
            <person name="Goolsby J.A."/>
            <person name="Tidwell J."/>
            <person name="Bellgard S.E."/>
            <person name="Bellgard M.I."/>
        </authorList>
    </citation>
    <scope>NUCLEOTIDE SEQUENCE</scope>
    <source>
        <tissue evidence="1">Shoot tissue taken approximately 20 cm above the soil surface</tissue>
    </source>
</reference>
<dbReference type="EMBL" id="GBRH01180125">
    <property type="protein sequence ID" value="JAE17771.1"/>
    <property type="molecule type" value="Transcribed_RNA"/>
</dbReference>
<dbReference type="AlphaFoldDB" id="A0A0A9G5F6"/>
<sequence>MKCRCTAEGFILGARLIVEFCIKTSCNLLNVEDYKIAICSRFQLIPVLLNS</sequence>
<organism evidence="1">
    <name type="scientific">Arundo donax</name>
    <name type="common">Giant reed</name>
    <name type="synonym">Donax arundinaceus</name>
    <dbReference type="NCBI Taxonomy" id="35708"/>
    <lineage>
        <taxon>Eukaryota</taxon>
        <taxon>Viridiplantae</taxon>
        <taxon>Streptophyta</taxon>
        <taxon>Embryophyta</taxon>
        <taxon>Tracheophyta</taxon>
        <taxon>Spermatophyta</taxon>
        <taxon>Magnoliopsida</taxon>
        <taxon>Liliopsida</taxon>
        <taxon>Poales</taxon>
        <taxon>Poaceae</taxon>
        <taxon>PACMAD clade</taxon>
        <taxon>Arundinoideae</taxon>
        <taxon>Arundineae</taxon>
        <taxon>Arundo</taxon>
    </lineage>
</organism>